<dbReference type="CDD" id="cd06259">
    <property type="entry name" value="YdcF-like"/>
    <property type="match status" value="1"/>
</dbReference>
<dbReference type="InterPro" id="IPR014729">
    <property type="entry name" value="Rossmann-like_a/b/a_fold"/>
</dbReference>
<dbReference type="GO" id="GO:0005886">
    <property type="term" value="C:plasma membrane"/>
    <property type="evidence" value="ECO:0007669"/>
    <property type="project" value="TreeGrafter"/>
</dbReference>
<dbReference type="GO" id="GO:0000270">
    <property type="term" value="P:peptidoglycan metabolic process"/>
    <property type="evidence" value="ECO:0007669"/>
    <property type="project" value="TreeGrafter"/>
</dbReference>
<keyword evidence="1" id="KW-0802">TPR repeat</keyword>
<dbReference type="PROSITE" id="PS50005">
    <property type="entry name" value="TPR"/>
    <property type="match status" value="1"/>
</dbReference>
<feature type="domain" description="DUF218" evidence="3">
    <location>
        <begin position="194"/>
        <end position="311"/>
    </location>
</feature>
<dbReference type="InterPro" id="IPR003848">
    <property type="entry name" value="DUF218"/>
</dbReference>
<dbReference type="AlphaFoldDB" id="A0A8I1W725"/>
<dbReference type="SMART" id="SM00028">
    <property type="entry name" value="TPR"/>
    <property type="match status" value="1"/>
</dbReference>
<comment type="caution">
    <text evidence="4">The sequence shown here is derived from an EMBL/GenBank/DDBJ whole genome shotgun (WGS) entry which is preliminary data.</text>
</comment>
<evidence type="ECO:0000259" key="3">
    <source>
        <dbReference type="Pfam" id="PF02698"/>
    </source>
</evidence>
<reference evidence="4" key="1">
    <citation type="submission" date="2021-03" db="EMBL/GenBank/DDBJ databases">
        <title>Plesiomonas shigelloides zfcc0051, isolated from zebrafish feces.</title>
        <authorList>
            <person name="Vanderhoek Z."/>
            <person name="Gaulke C."/>
        </authorList>
    </citation>
    <scope>NUCLEOTIDE SEQUENCE</scope>
    <source>
        <strain evidence="4">Zfcc0051</strain>
    </source>
</reference>
<accession>A0A8I1W725</accession>
<dbReference type="InterPro" id="IPR011990">
    <property type="entry name" value="TPR-like_helical_dom_sf"/>
</dbReference>
<evidence type="ECO:0000313" key="4">
    <source>
        <dbReference type="EMBL" id="MBO1109049.1"/>
    </source>
</evidence>
<dbReference type="RefSeq" id="WP_207542338.1">
    <property type="nucleotide sequence ID" value="NZ_JAFNAA010000014.1"/>
</dbReference>
<organism evidence="4 5">
    <name type="scientific">Plesiomonas shigelloides</name>
    <name type="common">Aeromonas shigelloides</name>
    <dbReference type="NCBI Taxonomy" id="703"/>
    <lineage>
        <taxon>Bacteria</taxon>
        <taxon>Pseudomonadati</taxon>
        <taxon>Pseudomonadota</taxon>
        <taxon>Gammaproteobacteria</taxon>
        <taxon>Enterobacterales</taxon>
        <taxon>Enterobacteriaceae</taxon>
        <taxon>Plesiomonas</taxon>
    </lineage>
</organism>
<dbReference type="Gene3D" id="1.25.40.10">
    <property type="entry name" value="Tetratricopeptide repeat domain"/>
    <property type="match status" value="1"/>
</dbReference>
<dbReference type="PANTHER" id="PTHR30336:SF4">
    <property type="entry name" value="ENVELOPE BIOGENESIS FACTOR ELYC"/>
    <property type="match status" value="1"/>
</dbReference>
<sequence length="365" mass="40418">MKNKTRSLLALSLAVALVSPTFSAFSATEALQPQAKYAELVTQRQVVDQLLQQAVDAFKSPARVSHAGFTAKLPSNMEIVADRLLSAYKLEPYRADLLFSAANAYIYNKDVDQAIAIFNRILDLAPDDLDAHTYLATWQRFKGNEAEVDKHLARLKALNPARYQKVQDLFAVVDKVSKMPIRDQLPQPLGADSAIVVLGYALNPDGSMHDVLIQRLQKTLALAKQSPQALIVVTGGVPQNNQTEARLMQEWLVKQGIDAKRIVQDNYATSTVDNALYSRYALTQHRIKHAVLLSSGSHVRRGQALLEIATWETGPQGITFESVAALDKPLAELQKVSDGDLLGIYRDSLRVMGMWSFRSAPLLER</sequence>
<dbReference type="Pfam" id="PF02698">
    <property type="entry name" value="DUF218"/>
    <property type="match status" value="1"/>
</dbReference>
<evidence type="ECO:0000313" key="5">
    <source>
        <dbReference type="Proteomes" id="UP000664658"/>
    </source>
</evidence>
<protein>
    <submittedName>
        <fullName evidence="4">YdcF family protein</fullName>
    </submittedName>
</protein>
<feature type="repeat" description="TPR" evidence="1">
    <location>
        <begin position="95"/>
        <end position="128"/>
    </location>
</feature>
<evidence type="ECO:0000256" key="2">
    <source>
        <dbReference type="SAM" id="SignalP"/>
    </source>
</evidence>
<feature type="chain" id="PRO_5034416957" evidence="2">
    <location>
        <begin position="27"/>
        <end position="365"/>
    </location>
</feature>
<name>A0A8I1W725_PLESH</name>
<dbReference type="PANTHER" id="PTHR30336">
    <property type="entry name" value="INNER MEMBRANE PROTEIN, PROBABLE PERMEASE"/>
    <property type="match status" value="1"/>
</dbReference>
<feature type="signal peptide" evidence="2">
    <location>
        <begin position="1"/>
        <end position="26"/>
    </location>
</feature>
<dbReference type="GO" id="GO:0043164">
    <property type="term" value="P:Gram-negative-bacterium-type cell wall biogenesis"/>
    <property type="evidence" value="ECO:0007669"/>
    <property type="project" value="TreeGrafter"/>
</dbReference>
<evidence type="ECO:0000256" key="1">
    <source>
        <dbReference type="PROSITE-ProRule" id="PRU00339"/>
    </source>
</evidence>
<dbReference type="Gene3D" id="3.40.50.620">
    <property type="entry name" value="HUPs"/>
    <property type="match status" value="1"/>
</dbReference>
<dbReference type="Pfam" id="PF13428">
    <property type="entry name" value="TPR_14"/>
    <property type="match status" value="1"/>
</dbReference>
<keyword evidence="2" id="KW-0732">Signal</keyword>
<dbReference type="SUPFAM" id="SSF48452">
    <property type="entry name" value="TPR-like"/>
    <property type="match status" value="1"/>
</dbReference>
<dbReference type="EMBL" id="JAFNAA010000014">
    <property type="protein sequence ID" value="MBO1109049.1"/>
    <property type="molecule type" value="Genomic_DNA"/>
</dbReference>
<dbReference type="InterPro" id="IPR051599">
    <property type="entry name" value="Cell_Envelope_Assoc"/>
</dbReference>
<gene>
    <name evidence="4" type="ORF">J2R62_12670</name>
</gene>
<proteinExistence type="predicted"/>
<dbReference type="Proteomes" id="UP000664658">
    <property type="component" value="Unassembled WGS sequence"/>
</dbReference>
<dbReference type="InterPro" id="IPR019734">
    <property type="entry name" value="TPR_rpt"/>
</dbReference>